<evidence type="ECO:0000313" key="2">
    <source>
        <dbReference type="EMBL" id="OQR69583.1"/>
    </source>
</evidence>
<keyword evidence="3" id="KW-1185">Reference proteome</keyword>
<feature type="compositionally biased region" description="Low complexity" evidence="1">
    <location>
        <begin position="119"/>
        <end position="132"/>
    </location>
</feature>
<feature type="region of interest" description="Disordered" evidence="1">
    <location>
        <begin position="113"/>
        <end position="132"/>
    </location>
</feature>
<feature type="non-terminal residue" evidence="2">
    <location>
        <position position="204"/>
    </location>
</feature>
<feature type="compositionally biased region" description="Low complexity" evidence="1">
    <location>
        <begin position="51"/>
        <end position="73"/>
    </location>
</feature>
<gene>
    <name evidence="2" type="ORF">BIW11_01822</name>
</gene>
<dbReference type="InParanoid" id="A0A1V9X867"/>
<sequence>MGALGDDRLQMLLQQQALALRLPWMLPQASSDASKTSALGSRSPSPPPPVRISAAPMAAATATSAATGTDDAPLNLSKRGPESSQLVFGPGSLAITGLNAHNNNHLSATSLLQEERQKSVSPVGPLGSPSPSKMTALPAGLEPLGGDIHLNQLQHLSNFLPYVNTSCPSTLSFPSSQTFTPTASLPQMPSPFSTSEYSIENKVA</sequence>
<feature type="compositionally biased region" description="Polar residues" evidence="1">
    <location>
        <begin position="175"/>
        <end position="198"/>
    </location>
</feature>
<accession>A0A1V9X867</accession>
<proteinExistence type="predicted"/>
<feature type="region of interest" description="Disordered" evidence="1">
    <location>
        <begin position="175"/>
        <end position="204"/>
    </location>
</feature>
<comment type="caution">
    <text evidence="2">The sequence shown here is derived from an EMBL/GenBank/DDBJ whole genome shotgun (WGS) entry which is preliminary data.</text>
</comment>
<protein>
    <submittedName>
        <fullName evidence="2">Transcription factor SOX-6-like</fullName>
    </submittedName>
</protein>
<evidence type="ECO:0000256" key="1">
    <source>
        <dbReference type="SAM" id="MobiDB-lite"/>
    </source>
</evidence>
<dbReference type="AlphaFoldDB" id="A0A1V9X867"/>
<feature type="region of interest" description="Disordered" evidence="1">
    <location>
        <begin position="30"/>
        <end position="88"/>
    </location>
</feature>
<feature type="compositionally biased region" description="Polar residues" evidence="1">
    <location>
        <begin position="30"/>
        <end position="40"/>
    </location>
</feature>
<name>A0A1V9X867_9ACAR</name>
<organism evidence="2 3">
    <name type="scientific">Tropilaelaps mercedesae</name>
    <dbReference type="NCBI Taxonomy" id="418985"/>
    <lineage>
        <taxon>Eukaryota</taxon>
        <taxon>Metazoa</taxon>
        <taxon>Ecdysozoa</taxon>
        <taxon>Arthropoda</taxon>
        <taxon>Chelicerata</taxon>
        <taxon>Arachnida</taxon>
        <taxon>Acari</taxon>
        <taxon>Parasitiformes</taxon>
        <taxon>Mesostigmata</taxon>
        <taxon>Gamasina</taxon>
        <taxon>Dermanyssoidea</taxon>
        <taxon>Laelapidae</taxon>
        <taxon>Tropilaelaps</taxon>
    </lineage>
</organism>
<dbReference type="Proteomes" id="UP000192247">
    <property type="component" value="Unassembled WGS sequence"/>
</dbReference>
<evidence type="ECO:0000313" key="3">
    <source>
        <dbReference type="Proteomes" id="UP000192247"/>
    </source>
</evidence>
<reference evidence="2 3" key="1">
    <citation type="journal article" date="2017" name="Gigascience">
        <title>Draft genome of the honey bee ectoparasitic mite, Tropilaelaps mercedesae, is shaped by the parasitic life history.</title>
        <authorList>
            <person name="Dong X."/>
            <person name="Armstrong S.D."/>
            <person name="Xia D."/>
            <person name="Makepeace B.L."/>
            <person name="Darby A.C."/>
            <person name="Kadowaki T."/>
        </authorList>
    </citation>
    <scope>NUCLEOTIDE SEQUENCE [LARGE SCALE GENOMIC DNA]</scope>
    <source>
        <strain evidence="2">Wuxi-XJTLU</strain>
    </source>
</reference>
<dbReference type="EMBL" id="MNPL01020430">
    <property type="protein sequence ID" value="OQR69583.1"/>
    <property type="molecule type" value="Genomic_DNA"/>
</dbReference>